<evidence type="ECO:0000313" key="15">
    <source>
        <dbReference type="Proteomes" id="UP000473648"/>
    </source>
</evidence>
<evidence type="ECO:0000256" key="9">
    <source>
        <dbReference type="ARBA" id="ARBA00023125"/>
    </source>
</evidence>
<dbReference type="EMBL" id="VOGB01000003">
    <property type="protein sequence ID" value="MQM71910.1"/>
    <property type="molecule type" value="Genomic_DNA"/>
</dbReference>
<dbReference type="PIRSF" id="PIRSF000804">
    <property type="entry name" value="DNA_pol_III_b"/>
    <property type="match status" value="1"/>
</dbReference>
<comment type="subunit">
    <text evidence="10">Forms a ring-shaped head-to-tail homodimer around DNA.</text>
</comment>
<comment type="function">
    <text evidence="10">Confers DNA tethering and processivity to DNA polymerases and other proteins. Acts as a clamp, forming a ring around DNA (a reaction catalyzed by the clamp-loading complex) which diffuses in an ATP-independent manner freely and bidirectionally along dsDNA. Initially characterized for its ability to contact the catalytic subunit of DNA polymerase III (Pol III), a complex, multichain enzyme responsible for most of the replicative synthesis in bacteria; Pol III exhibits 3'-5' exonuclease proofreading activity. The beta chain is required for initiation of replication as well as for processivity of DNA replication.</text>
</comment>
<dbReference type="InterPro" id="IPR022634">
    <property type="entry name" value="DNA_polIII_beta_N"/>
</dbReference>
<dbReference type="Gene3D" id="3.70.10.10">
    <property type="match status" value="1"/>
</dbReference>
<dbReference type="GO" id="GO:0005737">
    <property type="term" value="C:cytoplasm"/>
    <property type="evidence" value="ECO:0007669"/>
    <property type="project" value="UniProtKB-SubCell"/>
</dbReference>
<accession>A0A6L5GQ04</accession>
<dbReference type="InterPro" id="IPR022637">
    <property type="entry name" value="DNA_polIII_beta_cen"/>
</dbReference>
<evidence type="ECO:0000313" key="14">
    <source>
        <dbReference type="EMBL" id="MQM71910.1"/>
    </source>
</evidence>
<dbReference type="GO" id="GO:0006271">
    <property type="term" value="P:DNA strand elongation involved in DNA replication"/>
    <property type="evidence" value="ECO:0007669"/>
    <property type="project" value="TreeGrafter"/>
</dbReference>
<dbReference type="InterPro" id="IPR001001">
    <property type="entry name" value="DNA_polIII_beta"/>
</dbReference>
<dbReference type="GO" id="GO:0003887">
    <property type="term" value="F:DNA-directed DNA polymerase activity"/>
    <property type="evidence" value="ECO:0007669"/>
    <property type="project" value="UniProtKB-UniRule"/>
</dbReference>
<dbReference type="GO" id="GO:0008408">
    <property type="term" value="F:3'-5' exonuclease activity"/>
    <property type="evidence" value="ECO:0007669"/>
    <property type="project" value="InterPro"/>
</dbReference>
<keyword evidence="5 10" id="KW-0808">Transferase</keyword>
<dbReference type="GO" id="GO:0003677">
    <property type="term" value="F:DNA binding"/>
    <property type="evidence" value="ECO:0007669"/>
    <property type="project" value="UniProtKB-UniRule"/>
</dbReference>
<reference evidence="14" key="1">
    <citation type="journal article" date="2020" name="Appl. Environ. Microbiol.">
        <title>Medium-Chain Fatty Acid Synthesis by 'Candidatus Weimeria bifida' gen. nov., sp. nov., and 'Candidatus Pseudoramibacter fermentans' sp. nov.</title>
        <authorList>
            <person name="Scarborough M.J."/>
            <person name="Myers K.S."/>
            <person name="Donohue T.J."/>
            <person name="Noguera D.R."/>
        </authorList>
    </citation>
    <scope>NUCLEOTIDE SEQUENCE</scope>
    <source>
        <strain evidence="14">EUB1.1</strain>
    </source>
</reference>
<organism evidence="14 15">
    <name type="scientific">Candidatus Pseudoramibacter fermentans</name>
    <dbReference type="NCBI Taxonomy" id="2594427"/>
    <lineage>
        <taxon>Bacteria</taxon>
        <taxon>Bacillati</taxon>
        <taxon>Bacillota</taxon>
        <taxon>Clostridia</taxon>
        <taxon>Eubacteriales</taxon>
        <taxon>Eubacteriaceae</taxon>
        <taxon>Pseudoramibacter</taxon>
    </lineage>
</organism>
<evidence type="ECO:0000256" key="8">
    <source>
        <dbReference type="ARBA" id="ARBA00022932"/>
    </source>
</evidence>
<keyword evidence="4 10" id="KW-0963">Cytoplasm</keyword>
<dbReference type="NCBIfam" id="TIGR00663">
    <property type="entry name" value="dnan"/>
    <property type="match status" value="1"/>
</dbReference>
<keyword evidence="15" id="KW-1185">Reference proteome</keyword>
<feature type="domain" description="DNA polymerase III beta sliding clamp N-terminal" evidence="11">
    <location>
        <begin position="1"/>
        <end position="118"/>
    </location>
</feature>
<proteinExistence type="inferred from homology"/>
<evidence type="ECO:0000256" key="10">
    <source>
        <dbReference type="PIRNR" id="PIRNR000804"/>
    </source>
</evidence>
<gene>
    <name evidence="14" type="primary">dnaN</name>
    <name evidence="14" type="ORF">FRC53_00430</name>
</gene>
<protein>
    <recommendedName>
        <fullName evidence="3 10">Beta sliding clamp</fullName>
    </recommendedName>
</protein>
<dbReference type="InterPro" id="IPR046938">
    <property type="entry name" value="DNA_clamp_sf"/>
</dbReference>
<evidence type="ECO:0000256" key="4">
    <source>
        <dbReference type="ARBA" id="ARBA00022490"/>
    </source>
</evidence>
<keyword evidence="6 10" id="KW-0548">Nucleotidyltransferase</keyword>
<feature type="domain" description="DNA polymerase III beta sliding clamp central" evidence="12">
    <location>
        <begin position="129"/>
        <end position="241"/>
    </location>
</feature>
<sequence>MKFDCSKADLVHALAIASKGVARKTTMPILEGVLMEATDQKIVLTSTNLEISVKTTLPAHIEQDGAIILQSNFLSDLVRRLSGDDIYFESAGKDTLKMTCQLSTYTIKGMSPEDFPAFPEIIDDYTFSIKAETLYDLIRGTIFSVALKENIPVLTGLKLELEDDRITVVALDGYRLALRRGKLSQPINQPVSIIVPGKSMTELEKMLSGVDDDIQVNLSKSQIFFTIGDTQFTSRLLEGEFINYQHIIPKDTNTEITLSRKELLDSTERAALLAREGKNNLIKLDIGIDELTLTSNADIGEVHEVIPIQKTGDDLRIAFNSKFIIDALRAISEDTITIRLTNPVGPALIVGDDESFITLILPVRVSDDM</sequence>
<evidence type="ECO:0000259" key="11">
    <source>
        <dbReference type="Pfam" id="PF00712"/>
    </source>
</evidence>
<evidence type="ECO:0000259" key="12">
    <source>
        <dbReference type="Pfam" id="PF02767"/>
    </source>
</evidence>
<dbReference type="CDD" id="cd00140">
    <property type="entry name" value="beta_clamp"/>
    <property type="match status" value="1"/>
</dbReference>
<evidence type="ECO:0000256" key="6">
    <source>
        <dbReference type="ARBA" id="ARBA00022695"/>
    </source>
</evidence>
<dbReference type="Proteomes" id="UP000473648">
    <property type="component" value="Unassembled WGS sequence"/>
</dbReference>
<dbReference type="SUPFAM" id="SSF55979">
    <property type="entry name" value="DNA clamp"/>
    <property type="match status" value="3"/>
</dbReference>
<dbReference type="PANTHER" id="PTHR30478">
    <property type="entry name" value="DNA POLYMERASE III SUBUNIT BETA"/>
    <property type="match status" value="1"/>
</dbReference>
<evidence type="ECO:0000256" key="1">
    <source>
        <dbReference type="ARBA" id="ARBA00004496"/>
    </source>
</evidence>
<evidence type="ECO:0000256" key="3">
    <source>
        <dbReference type="ARBA" id="ARBA00021035"/>
    </source>
</evidence>
<evidence type="ECO:0000256" key="2">
    <source>
        <dbReference type="ARBA" id="ARBA00010752"/>
    </source>
</evidence>
<dbReference type="Pfam" id="PF00712">
    <property type="entry name" value="DNA_pol3_beta"/>
    <property type="match status" value="1"/>
</dbReference>
<dbReference type="Pfam" id="PF02768">
    <property type="entry name" value="DNA_pol3_beta_3"/>
    <property type="match status" value="1"/>
</dbReference>
<evidence type="ECO:0000256" key="5">
    <source>
        <dbReference type="ARBA" id="ARBA00022679"/>
    </source>
</evidence>
<dbReference type="GO" id="GO:0009360">
    <property type="term" value="C:DNA polymerase III complex"/>
    <property type="evidence" value="ECO:0007669"/>
    <property type="project" value="InterPro"/>
</dbReference>
<keyword evidence="8 10" id="KW-0239">DNA-directed DNA polymerase</keyword>
<comment type="similarity">
    <text evidence="2 10">Belongs to the beta sliding clamp family.</text>
</comment>
<feature type="domain" description="DNA polymerase III beta sliding clamp C-terminal" evidence="13">
    <location>
        <begin position="246"/>
        <end position="364"/>
    </location>
</feature>
<keyword evidence="9" id="KW-0238">DNA-binding</keyword>
<keyword evidence="7 10" id="KW-0235">DNA replication</keyword>
<comment type="caution">
    <text evidence="14">The sequence shown here is derived from an EMBL/GenBank/DDBJ whole genome shotgun (WGS) entry which is preliminary data.</text>
</comment>
<evidence type="ECO:0000259" key="13">
    <source>
        <dbReference type="Pfam" id="PF02768"/>
    </source>
</evidence>
<dbReference type="AlphaFoldDB" id="A0A6L5GQ04"/>
<dbReference type="Gene3D" id="3.10.150.10">
    <property type="entry name" value="DNA Polymerase III, subunit A, domain 2"/>
    <property type="match status" value="1"/>
</dbReference>
<dbReference type="SMART" id="SM00480">
    <property type="entry name" value="POL3Bc"/>
    <property type="match status" value="1"/>
</dbReference>
<dbReference type="PANTHER" id="PTHR30478:SF0">
    <property type="entry name" value="BETA SLIDING CLAMP"/>
    <property type="match status" value="1"/>
</dbReference>
<comment type="subcellular location">
    <subcellularLocation>
        <location evidence="1 10">Cytoplasm</location>
    </subcellularLocation>
</comment>
<dbReference type="Pfam" id="PF02767">
    <property type="entry name" value="DNA_pol3_beta_2"/>
    <property type="match status" value="1"/>
</dbReference>
<evidence type="ECO:0000256" key="7">
    <source>
        <dbReference type="ARBA" id="ARBA00022705"/>
    </source>
</evidence>
<dbReference type="InterPro" id="IPR022635">
    <property type="entry name" value="DNA_polIII_beta_C"/>
</dbReference>
<name>A0A6L5GQ04_9FIRM</name>